<dbReference type="SMART" id="SM00470">
    <property type="entry name" value="ParB"/>
    <property type="match status" value="1"/>
</dbReference>
<dbReference type="InterPro" id="IPR040873">
    <property type="entry name" value="SoPB_HTH"/>
</dbReference>
<dbReference type="InterPro" id="IPR036086">
    <property type="entry name" value="ParB/Sulfiredoxin_sf"/>
</dbReference>
<dbReference type="RefSeq" id="WP_322467479.1">
    <property type="nucleotide sequence ID" value="NZ_JAXOJX010000052.1"/>
</dbReference>
<dbReference type="EMBL" id="JAXOJX010000052">
    <property type="protein sequence ID" value="MDZ5459852.1"/>
    <property type="molecule type" value="Genomic_DNA"/>
</dbReference>
<sequence length="348" mass="37614">MASQGTPVKKKGSGIHFVLPDARKEGELASPAPVAARANAPRTGVGLLATTVFETAKLEERIEALQGEVQKLESERGGQLMDARSVVPSRWANRHPDAFTGPEFEELKREIRDAGGNVQPIKVRPLPAPRAGEGGVEARYEIVFGHRRHHACLELGLPVLAIVQELPDRDLFIHMERENRGRQSLSAWEQGRMYLRALDEGLFPSNTQLANAIGRSVSDIGKAVRIAQLPSEVVGAFPSPNAIQFRWAADLQRALEKDADAVLAAARAADQIEPHPSAAEVHATLTACLRDKGVGRSYPPVHEIDLGQGRSATLRSDAKGRTVVELSAGVLPADQWPALEAALRKIVG</sequence>
<evidence type="ECO:0000313" key="4">
    <source>
        <dbReference type="Proteomes" id="UP001293718"/>
    </source>
</evidence>
<organism evidence="3 4">
    <name type="scientific">Azohydromonas lata</name>
    <dbReference type="NCBI Taxonomy" id="45677"/>
    <lineage>
        <taxon>Bacteria</taxon>
        <taxon>Pseudomonadati</taxon>
        <taxon>Pseudomonadota</taxon>
        <taxon>Betaproteobacteria</taxon>
        <taxon>Burkholderiales</taxon>
        <taxon>Sphaerotilaceae</taxon>
        <taxon>Azohydromonas</taxon>
    </lineage>
</organism>
<comment type="similarity">
    <text evidence="1">Belongs to the ParB family.</text>
</comment>
<dbReference type="Pfam" id="PF02195">
    <property type="entry name" value="ParB_N"/>
    <property type="match status" value="1"/>
</dbReference>
<dbReference type="InterPro" id="IPR050336">
    <property type="entry name" value="Chromosome_partition/occlusion"/>
</dbReference>
<dbReference type="InterPro" id="IPR004437">
    <property type="entry name" value="ParB/RepB/Spo0J"/>
</dbReference>
<evidence type="ECO:0000313" key="3">
    <source>
        <dbReference type="EMBL" id="MDZ5459852.1"/>
    </source>
</evidence>
<dbReference type="CDD" id="cd16405">
    <property type="entry name" value="RepB_like_N"/>
    <property type="match status" value="1"/>
</dbReference>
<dbReference type="PANTHER" id="PTHR33375:SF1">
    <property type="entry name" value="CHROMOSOME-PARTITIONING PROTEIN PARB-RELATED"/>
    <property type="match status" value="1"/>
</dbReference>
<dbReference type="SUPFAM" id="SSF110849">
    <property type="entry name" value="ParB/Sulfiredoxin"/>
    <property type="match status" value="1"/>
</dbReference>
<dbReference type="Pfam" id="PF18090">
    <property type="entry name" value="SoPB_HTH"/>
    <property type="match status" value="1"/>
</dbReference>
<name>A0ABU5ILS8_9BURK</name>
<reference evidence="3 4" key="1">
    <citation type="submission" date="2023-11" db="EMBL/GenBank/DDBJ databases">
        <title>Draft genome of Azohydromonas lata strain H1 (DSM1123), a polyhydroxyalkanoate producer.</title>
        <authorList>
            <person name="Traversa D."/>
            <person name="D'Addabbo P."/>
            <person name="Pazzani C."/>
            <person name="Manzari C."/>
            <person name="Chiara M."/>
            <person name="Scrascia M."/>
        </authorList>
    </citation>
    <scope>NUCLEOTIDE SEQUENCE [LARGE SCALE GENOMIC DNA]</scope>
    <source>
        <strain evidence="3 4">H1</strain>
    </source>
</reference>
<dbReference type="InterPro" id="IPR037972">
    <property type="entry name" value="RepB_N"/>
</dbReference>
<evidence type="ECO:0000256" key="1">
    <source>
        <dbReference type="ARBA" id="ARBA00006295"/>
    </source>
</evidence>
<comment type="caution">
    <text evidence="3">The sequence shown here is derived from an EMBL/GenBank/DDBJ whole genome shotgun (WGS) entry which is preliminary data.</text>
</comment>
<dbReference type="Gene3D" id="3.90.1530.30">
    <property type="match status" value="1"/>
</dbReference>
<dbReference type="NCBIfam" id="TIGR00180">
    <property type="entry name" value="parB_part"/>
    <property type="match status" value="1"/>
</dbReference>
<dbReference type="SUPFAM" id="SSF109709">
    <property type="entry name" value="KorB DNA-binding domain-like"/>
    <property type="match status" value="1"/>
</dbReference>
<dbReference type="PANTHER" id="PTHR33375">
    <property type="entry name" value="CHROMOSOME-PARTITIONING PROTEIN PARB-RELATED"/>
    <property type="match status" value="1"/>
</dbReference>
<feature type="domain" description="ParB-like N-terminal" evidence="2">
    <location>
        <begin position="84"/>
        <end position="180"/>
    </location>
</feature>
<dbReference type="Gene3D" id="1.10.10.2830">
    <property type="match status" value="1"/>
</dbReference>
<keyword evidence="4" id="KW-1185">Reference proteome</keyword>
<dbReference type="InterPro" id="IPR003115">
    <property type="entry name" value="ParB_N"/>
</dbReference>
<accession>A0ABU5ILS8</accession>
<proteinExistence type="inferred from homology"/>
<dbReference type="Proteomes" id="UP001293718">
    <property type="component" value="Unassembled WGS sequence"/>
</dbReference>
<evidence type="ECO:0000259" key="2">
    <source>
        <dbReference type="SMART" id="SM00470"/>
    </source>
</evidence>
<protein>
    <submittedName>
        <fullName evidence="3">ParB/RepB/Spo0J family partition protein</fullName>
    </submittedName>
</protein>
<gene>
    <name evidence="3" type="ORF">SM757_25040</name>
</gene>